<dbReference type="Pfam" id="PF13466">
    <property type="entry name" value="STAS_2"/>
    <property type="match status" value="1"/>
</dbReference>
<dbReference type="Gene3D" id="3.30.750.24">
    <property type="entry name" value="STAS domain"/>
    <property type="match status" value="1"/>
</dbReference>
<dbReference type="RefSeq" id="WP_093665562.1">
    <property type="nucleotide sequence ID" value="NZ_FOCF01000004.1"/>
</dbReference>
<dbReference type="EMBL" id="FOCF01000004">
    <property type="protein sequence ID" value="SEN09697.1"/>
    <property type="molecule type" value="Genomic_DNA"/>
</dbReference>
<keyword evidence="3" id="KW-1185">Reference proteome</keyword>
<dbReference type="STRING" id="1166340.SAMN05192583_2024"/>
<name>A0A1H8DT37_9SPHN</name>
<evidence type="ECO:0000313" key="3">
    <source>
        <dbReference type="Proteomes" id="UP000199206"/>
    </source>
</evidence>
<dbReference type="AlphaFoldDB" id="A0A1H8DT37"/>
<dbReference type="InterPro" id="IPR058548">
    <property type="entry name" value="MlaB-like_STAS"/>
</dbReference>
<sequence>MPHLLAPVLDTVAAEPLRQALLAYTEAGEAVLMDGSAVDRAGLACLQVMASARESAAASGLAFDIRSSSEGLTAMVVLAGMESLLAPLEANGTARRIAA</sequence>
<feature type="domain" description="MlaB-like STAS" evidence="1">
    <location>
        <begin position="8"/>
        <end position="82"/>
    </location>
</feature>
<evidence type="ECO:0000313" key="2">
    <source>
        <dbReference type="EMBL" id="SEN09697.1"/>
    </source>
</evidence>
<gene>
    <name evidence="2" type="ORF">SAMN05192583_2024</name>
</gene>
<evidence type="ECO:0000259" key="1">
    <source>
        <dbReference type="Pfam" id="PF13466"/>
    </source>
</evidence>
<dbReference type="OrthoDB" id="7582453at2"/>
<protein>
    <submittedName>
        <fullName evidence="2">Chemotaxis protein CheX</fullName>
    </submittedName>
</protein>
<dbReference type="InterPro" id="IPR036513">
    <property type="entry name" value="STAS_dom_sf"/>
</dbReference>
<organism evidence="2 3">
    <name type="scientific">Sphingomonas gellani</name>
    <dbReference type="NCBI Taxonomy" id="1166340"/>
    <lineage>
        <taxon>Bacteria</taxon>
        <taxon>Pseudomonadati</taxon>
        <taxon>Pseudomonadota</taxon>
        <taxon>Alphaproteobacteria</taxon>
        <taxon>Sphingomonadales</taxon>
        <taxon>Sphingomonadaceae</taxon>
        <taxon>Sphingomonas</taxon>
    </lineage>
</organism>
<reference evidence="3" key="1">
    <citation type="submission" date="2016-10" db="EMBL/GenBank/DDBJ databases">
        <authorList>
            <person name="Varghese N."/>
            <person name="Submissions S."/>
        </authorList>
    </citation>
    <scope>NUCLEOTIDE SEQUENCE [LARGE SCALE GENOMIC DNA]</scope>
    <source>
        <strain evidence="3">S6-262</strain>
    </source>
</reference>
<dbReference type="Proteomes" id="UP000199206">
    <property type="component" value="Unassembled WGS sequence"/>
</dbReference>
<proteinExistence type="predicted"/>
<dbReference type="SUPFAM" id="SSF52091">
    <property type="entry name" value="SpoIIaa-like"/>
    <property type="match status" value="1"/>
</dbReference>
<accession>A0A1H8DT37</accession>